<dbReference type="PANTHER" id="PTHR48429:SF1">
    <property type="entry name" value="AGENET DOMAIN-CONTAINING PROTEIN"/>
    <property type="match status" value="1"/>
</dbReference>
<reference evidence="2" key="1">
    <citation type="submission" date="2019-07" db="EMBL/GenBank/DDBJ databases">
        <authorList>
            <person name="Dittberner H."/>
        </authorList>
    </citation>
    <scope>NUCLEOTIDE SEQUENCE [LARGE SCALE GENOMIC DNA]</scope>
</reference>
<dbReference type="InterPro" id="IPR055274">
    <property type="entry name" value="SWO1"/>
</dbReference>
<evidence type="ECO:0000313" key="2">
    <source>
        <dbReference type="EMBL" id="VVB12755.1"/>
    </source>
</evidence>
<comment type="caution">
    <text evidence="2">The sequence shown here is derived from an EMBL/GenBank/DDBJ whole genome shotgun (WGS) entry which is preliminary data.</text>
</comment>
<feature type="compositionally biased region" description="Basic and acidic residues" evidence="1">
    <location>
        <begin position="118"/>
        <end position="138"/>
    </location>
</feature>
<gene>
    <name evidence="2" type="ORF">ANE_LOCUS23199</name>
</gene>
<feature type="compositionally biased region" description="Basic and acidic residues" evidence="1">
    <location>
        <begin position="81"/>
        <end position="92"/>
    </location>
</feature>
<keyword evidence="3" id="KW-1185">Reference proteome</keyword>
<accession>A0A565CGJ6</accession>
<dbReference type="PANTHER" id="PTHR48429">
    <property type="entry name" value="AGENET DOMAIN-CONTAINING PROTEIN"/>
    <property type="match status" value="1"/>
</dbReference>
<feature type="compositionally biased region" description="Polar residues" evidence="1">
    <location>
        <begin position="303"/>
        <end position="319"/>
    </location>
</feature>
<name>A0A565CGJ6_9BRAS</name>
<feature type="compositionally biased region" description="Low complexity" evidence="1">
    <location>
        <begin position="244"/>
        <end position="255"/>
    </location>
</feature>
<sequence length="333" mass="36004">MEGGLSILVQEKTSARRHMRYYLAFGDTPKEKRPRLEPPATVAEVKDTSKKIVGDPDLGKLPQTGVLDLGVSVNTFNIGRSSREEDKPDPLRVKRTGLQKQGSKVIFGVPKPGKKRKFMDVSKHYVSEASNKTREPVKPVKSIVPQNSGAGSWRMPSKTVSREKQTTISKPKTFKPAPKTREKPGAAGRVMPRKDSRNTAASNMESDDQSGENKDPASGTSASVPSQGTAEEQTTSSSQDTRSKNISSSSNNKGKVGPTAGRLVKIEEEKALAESCSKASDGGMEPRRSIRRIQPTSRLLEGIQTSMMTSKIPSVSHSRSQGKKQVGGGSKCT</sequence>
<dbReference type="EMBL" id="CABITT030000007">
    <property type="protein sequence ID" value="VVB12755.1"/>
    <property type="molecule type" value="Genomic_DNA"/>
</dbReference>
<feature type="compositionally biased region" description="Polar residues" evidence="1">
    <location>
        <begin position="218"/>
        <end position="240"/>
    </location>
</feature>
<proteinExistence type="predicted"/>
<evidence type="ECO:0000313" key="3">
    <source>
        <dbReference type="Proteomes" id="UP000489600"/>
    </source>
</evidence>
<dbReference type="AlphaFoldDB" id="A0A565CGJ6"/>
<dbReference type="OrthoDB" id="433924at2759"/>
<evidence type="ECO:0000256" key="1">
    <source>
        <dbReference type="SAM" id="MobiDB-lite"/>
    </source>
</evidence>
<protein>
    <submittedName>
        <fullName evidence="2">Uncharacterized protein</fullName>
    </submittedName>
</protein>
<organism evidence="2 3">
    <name type="scientific">Arabis nemorensis</name>
    <dbReference type="NCBI Taxonomy" id="586526"/>
    <lineage>
        <taxon>Eukaryota</taxon>
        <taxon>Viridiplantae</taxon>
        <taxon>Streptophyta</taxon>
        <taxon>Embryophyta</taxon>
        <taxon>Tracheophyta</taxon>
        <taxon>Spermatophyta</taxon>
        <taxon>Magnoliopsida</taxon>
        <taxon>eudicotyledons</taxon>
        <taxon>Gunneridae</taxon>
        <taxon>Pentapetalae</taxon>
        <taxon>rosids</taxon>
        <taxon>malvids</taxon>
        <taxon>Brassicales</taxon>
        <taxon>Brassicaceae</taxon>
        <taxon>Arabideae</taxon>
        <taxon>Arabis</taxon>
    </lineage>
</organism>
<feature type="region of interest" description="Disordered" evidence="1">
    <location>
        <begin position="79"/>
        <end position="333"/>
    </location>
</feature>
<dbReference type="Proteomes" id="UP000489600">
    <property type="component" value="Unassembled WGS sequence"/>
</dbReference>